<keyword evidence="2" id="KW-1133">Transmembrane helix</keyword>
<evidence type="ECO:0000313" key="3">
    <source>
        <dbReference type="EMBL" id="MCM6776861.1"/>
    </source>
</evidence>
<reference evidence="3" key="1">
    <citation type="submission" date="2022-06" db="EMBL/GenBank/DDBJ databases">
        <title>Novel species in genus nocardia.</title>
        <authorList>
            <person name="Li F."/>
        </authorList>
    </citation>
    <scope>NUCLEOTIDE SEQUENCE</scope>
    <source>
        <strain evidence="3">CDC141</strain>
    </source>
</reference>
<feature type="region of interest" description="Disordered" evidence="1">
    <location>
        <begin position="1"/>
        <end position="28"/>
    </location>
</feature>
<dbReference type="EMBL" id="JAMRXG010000012">
    <property type="protein sequence ID" value="MCM6776861.1"/>
    <property type="molecule type" value="Genomic_DNA"/>
</dbReference>
<keyword evidence="2" id="KW-0812">Transmembrane</keyword>
<organism evidence="3 4">
    <name type="scientific">Nocardia pulmonis</name>
    <dbReference type="NCBI Taxonomy" id="2951408"/>
    <lineage>
        <taxon>Bacteria</taxon>
        <taxon>Bacillati</taxon>
        <taxon>Actinomycetota</taxon>
        <taxon>Actinomycetes</taxon>
        <taxon>Mycobacteriales</taxon>
        <taxon>Nocardiaceae</taxon>
        <taxon>Nocardia</taxon>
    </lineage>
</organism>
<name>A0A9X2J1C8_9NOCA</name>
<proteinExistence type="predicted"/>
<keyword evidence="2" id="KW-0472">Membrane</keyword>
<evidence type="ECO:0000313" key="4">
    <source>
        <dbReference type="Proteomes" id="UP001139157"/>
    </source>
</evidence>
<protein>
    <submittedName>
        <fullName evidence="3">Uncharacterized protein</fullName>
    </submittedName>
</protein>
<comment type="caution">
    <text evidence="3">The sequence shown here is derived from an EMBL/GenBank/DDBJ whole genome shotgun (WGS) entry which is preliminary data.</text>
</comment>
<evidence type="ECO:0000256" key="2">
    <source>
        <dbReference type="SAM" id="Phobius"/>
    </source>
</evidence>
<dbReference type="Proteomes" id="UP001139157">
    <property type="component" value="Unassembled WGS sequence"/>
</dbReference>
<feature type="transmembrane region" description="Helical" evidence="2">
    <location>
        <begin position="29"/>
        <end position="51"/>
    </location>
</feature>
<evidence type="ECO:0000256" key="1">
    <source>
        <dbReference type="SAM" id="MobiDB-lite"/>
    </source>
</evidence>
<dbReference type="RefSeq" id="WP_251915315.1">
    <property type="nucleotide sequence ID" value="NZ_JAMRXG010000012.1"/>
</dbReference>
<keyword evidence="4" id="KW-1185">Reference proteome</keyword>
<sequence>MNHPHTPVGQPVHPAAPGRPPSRPNGDTAITAGALAVLDGGLFGLVAVAFIGMCPEERRSAYDATASPRWLALAGSTGRWIAAGRGGPSRAYR</sequence>
<gene>
    <name evidence="3" type="ORF">NDR86_25565</name>
</gene>
<accession>A0A9X2J1C8</accession>
<dbReference type="AlphaFoldDB" id="A0A9X2J1C8"/>